<protein>
    <submittedName>
        <fullName evidence="2">Uncharacterized protein</fullName>
    </submittedName>
</protein>
<dbReference type="Proteomes" id="UP000199639">
    <property type="component" value="Unassembled WGS sequence"/>
</dbReference>
<name>A0A5E9G3A0_9MICO</name>
<reference evidence="2 3" key="1">
    <citation type="submission" date="2016-10" db="EMBL/GenBank/DDBJ databases">
        <authorList>
            <person name="Varghese N."/>
            <person name="Submissions S."/>
        </authorList>
    </citation>
    <scope>NUCLEOTIDE SEQUENCE [LARGE SCALE GENOMIC DNA]</scope>
    <source>
        <strain evidence="2 3">CGMCC 1.11215</strain>
    </source>
</reference>
<evidence type="ECO:0000313" key="3">
    <source>
        <dbReference type="Proteomes" id="UP000199639"/>
    </source>
</evidence>
<sequence>MSLRAEAGGFTSKLSSKNDMEDINSWHNGR</sequence>
<dbReference type="EMBL" id="FNIB01000015">
    <property type="protein sequence ID" value="SDO32300.1"/>
    <property type="molecule type" value="Genomic_DNA"/>
</dbReference>
<feature type="region of interest" description="Disordered" evidence="1">
    <location>
        <begin position="1"/>
        <end position="30"/>
    </location>
</feature>
<dbReference type="STRING" id="1424659.SAMN05216368_11522"/>
<accession>A0A5E9G3A0</accession>
<evidence type="ECO:0000313" key="2">
    <source>
        <dbReference type="EMBL" id="SDO32300.1"/>
    </source>
</evidence>
<evidence type="ECO:0000256" key="1">
    <source>
        <dbReference type="SAM" id="MobiDB-lite"/>
    </source>
</evidence>
<dbReference type="AlphaFoldDB" id="A0A5E9G3A0"/>
<proteinExistence type="predicted"/>
<organism evidence="2 3">
    <name type="scientific">Cryobacterium flavum</name>
    <dbReference type="NCBI Taxonomy" id="1424659"/>
    <lineage>
        <taxon>Bacteria</taxon>
        <taxon>Bacillati</taxon>
        <taxon>Actinomycetota</taxon>
        <taxon>Actinomycetes</taxon>
        <taxon>Micrococcales</taxon>
        <taxon>Microbacteriaceae</taxon>
        <taxon>Cryobacterium</taxon>
    </lineage>
</organism>
<gene>
    <name evidence="2" type="ORF">SAMN05216368_11522</name>
</gene>